<dbReference type="OrthoDB" id="194443at2759"/>
<dbReference type="PANTHER" id="PTHR14741:SF32">
    <property type="entry name" value="TRIMETHYLGUANOSINE SYNTHASE"/>
    <property type="match status" value="1"/>
</dbReference>
<dbReference type="eggNOG" id="ENOG502SDHB">
    <property type="taxonomic scope" value="Eukaryota"/>
</dbReference>
<evidence type="ECO:0000313" key="10">
    <source>
        <dbReference type="Proteomes" id="UP000007799"/>
    </source>
</evidence>
<comment type="catalytic activity">
    <reaction evidence="5">
        <text>a 5'-end (N(2),N(7)-dimethyl 5'-triphosphoguanosine)-ribonucleoside in snRNA + S-adenosyl-L-methionine = a 5'-end (N(2),N(2),N(7)-trimethyl 5'-triphosphoguanosine)-ribonucleoside in snRNA + S-adenosyl-L-homocysteine + H(+)</text>
        <dbReference type="Rhea" id="RHEA:78479"/>
        <dbReference type="Rhea" id="RHEA-COMP:19087"/>
        <dbReference type="Rhea" id="RHEA-COMP:19089"/>
        <dbReference type="ChEBI" id="CHEBI:15378"/>
        <dbReference type="ChEBI" id="CHEBI:57856"/>
        <dbReference type="ChEBI" id="CHEBI:59789"/>
        <dbReference type="ChEBI" id="CHEBI:167623"/>
        <dbReference type="ChEBI" id="CHEBI:172880"/>
    </reaction>
    <physiologicalReaction direction="left-to-right" evidence="5">
        <dbReference type="Rhea" id="RHEA:78480"/>
    </physiologicalReaction>
</comment>
<dbReference type="PANTHER" id="PTHR14741">
    <property type="entry name" value="S-ADENOSYLMETHIONINE-DEPENDENT METHYLTRANSFERASE RELATED"/>
    <property type="match status" value="1"/>
</dbReference>
<feature type="compositionally biased region" description="Polar residues" evidence="8">
    <location>
        <begin position="59"/>
        <end position="68"/>
    </location>
</feature>
<dbReference type="EMBL" id="GL832966">
    <property type="protein sequence ID" value="EGD73457.1"/>
    <property type="molecule type" value="Genomic_DNA"/>
</dbReference>
<evidence type="ECO:0000256" key="7">
    <source>
        <dbReference type="ARBA" id="ARBA00049790"/>
    </source>
</evidence>
<name>F2UAP1_SALR5</name>
<evidence type="ECO:0000256" key="6">
    <source>
        <dbReference type="ARBA" id="ARBA00049075"/>
    </source>
</evidence>
<evidence type="ECO:0000256" key="1">
    <source>
        <dbReference type="ARBA" id="ARBA00018517"/>
    </source>
</evidence>
<evidence type="ECO:0000313" key="9">
    <source>
        <dbReference type="EMBL" id="EGD73457.1"/>
    </source>
</evidence>
<comment type="catalytic activity">
    <reaction evidence="3">
        <text>a 5'-end (N(2),N(7)-dimethyl 5'-triphosphoguanosine)-ribonucleoside in snoRNA + S-adenosyl-L-methionine = a 5'-end (N(2),N(2),N(7)-trimethyl 5'-triphosphoguanosine)-ribonucleoside in snoRNA + S-adenosyl-L-homocysteine + H(+)</text>
        <dbReference type="Rhea" id="RHEA:78507"/>
        <dbReference type="Rhea" id="RHEA-COMP:19088"/>
        <dbReference type="Rhea" id="RHEA-COMP:19090"/>
        <dbReference type="ChEBI" id="CHEBI:15378"/>
        <dbReference type="ChEBI" id="CHEBI:57856"/>
        <dbReference type="ChEBI" id="CHEBI:59789"/>
        <dbReference type="ChEBI" id="CHEBI:167623"/>
        <dbReference type="ChEBI" id="CHEBI:172880"/>
    </reaction>
    <physiologicalReaction direction="left-to-right" evidence="3">
        <dbReference type="Rhea" id="RHEA:78508"/>
    </physiologicalReaction>
</comment>
<dbReference type="InterPro" id="IPR029063">
    <property type="entry name" value="SAM-dependent_MTases_sf"/>
</dbReference>
<dbReference type="GO" id="GO:0071164">
    <property type="term" value="F:RNA cap trimethylguanosine synthase activity"/>
    <property type="evidence" value="ECO:0007669"/>
    <property type="project" value="TreeGrafter"/>
</dbReference>
<proteinExistence type="inferred from homology"/>
<dbReference type="GeneID" id="16074318"/>
<keyword evidence="10" id="KW-1185">Reference proteome</keyword>
<sequence>MRRAVLVAAAAAVSSGAATALYFGTGGVTPFPMVVHAKEDRTATTDATTDATTTTTTAPQTPSLADQTDTARTTRLGNVTYGHGKLAYFFPGVAEDKRKQLALDTEAYYSTTDAPSADAMTELLSCFVQDKASPVLDATACLGGNTFSLQRRFKNTYALELEEERIPLLEHNLRVLGARGVNVVHGDALDVVRVPVDNGGKPKGATTAADNNGKNSGSEARNWVVRRRTTRELPRWFAAVVADPPWEGIDYDKAGPKRLRLSTVDLADWVVYASAVSPVVMCKVPYNYDFQAFLNKLRASALHSEAGARPSLLVHAKLPKFDILVVTFNYAGHYAGTNTSSNNDGDGQSSRHNYHQHHRSLQEERLGPHFIAPRTPTHADLAKFEGRFVGVTTYELQWQGKQLFEDVNKRPARYREPTNIEAHIEATH</sequence>
<dbReference type="KEGG" id="sre:PTSG_05160"/>
<comment type="catalytic activity">
    <reaction evidence="6">
        <text>a 5'-end (N(7)-methyl 5'-triphosphoguanosine)-ribonucleoside in snRNA + S-adenosyl-L-methionine = a 5'-end (N(2),N(7)-dimethyl 5'-triphosphoguanosine)-ribonucleoside in snRNA + S-adenosyl-L-homocysteine + H(+)</text>
        <dbReference type="Rhea" id="RHEA:78471"/>
        <dbReference type="Rhea" id="RHEA-COMP:19085"/>
        <dbReference type="Rhea" id="RHEA-COMP:19087"/>
        <dbReference type="ChEBI" id="CHEBI:15378"/>
        <dbReference type="ChEBI" id="CHEBI:57856"/>
        <dbReference type="ChEBI" id="CHEBI:59789"/>
        <dbReference type="ChEBI" id="CHEBI:156461"/>
        <dbReference type="ChEBI" id="CHEBI:172880"/>
    </reaction>
    <physiologicalReaction direction="left-to-right" evidence="6">
        <dbReference type="Rhea" id="RHEA:78472"/>
    </physiologicalReaction>
</comment>
<dbReference type="SUPFAM" id="SSF53335">
    <property type="entry name" value="S-adenosyl-L-methionine-dependent methyltransferases"/>
    <property type="match status" value="1"/>
</dbReference>
<dbReference type="AlphaFoldDB" id="F2UAP1"/>
<evidence type="ECO:0000256" key="2">
    <source>
        <dbReference type="ARBA" id="ARBA00025783"/>
    </source>
</evidence>
<dbReference type="Proteomes" id="UP000007799">
    <property type="component" value="Unassembled WGS sequence"/>
</dbReference>
<evidence type="ECO:0000256" key="5">
    <source>
        <dbReference type="ARBA" id="ARBA00048763"/>
    </source>
</evidence>
<feature type="compositionally biased region" description="Polar residues" evidence="8">
    <location>
        <begin position="208"/>
        <end position="219"/>
    </location>
</feature>
<reference evidence="9" key="1">
    <citation type="submission" date="2009-08" db="EMBL/GenBank/DDBJ databases">
        <title>Annotation of Salpingoeca rosetta.</title>
        <authorList>
            <consortium name="The Broad Institute Genome Sequencing Platform"/>
            <person name="Russ C."/>
            <person name="Cuomo C."/>
            <person name="Burger G."/>
            <person name="Gray M.W."/>
            <person name="Holland P.W.H."/>
            <person name="King N."/>
            <person name="Lang F.B.F."/>
            <person name="Roger A.J."/>
            <person name="Ruiz-Trillo I."/>
            <person name="Young S.K."/>
            <person name="Zeng Q."/>
            <person name="Gargeya S."/>
            <person name="Alvarado L."/>
            <person name="Berlin A."/>
            <person name="Chapman S.B."/>
            <person name="Chen Z."/>
            <person name="Freedman E."/>
            <person name="Gellesch M."/>
            <person name="Goldberg J."/>
            <person name="Griggs A."/>
            <person name="Gujja S."/>
            <person name="Heilman E."/>
            <person name="Heiman D."/>
            <person name="Howarth C."/>
            <person name="Mehta T."/>
            <person name="Neiman D."/>
            <person name="Pearson M."/>
            <person name="Roberts A."/>
            <person name="Saif S."/>
            <person name="Shea T."/>
            <person name="Shenoy N."/>
            <person name="Sisk P."/>
            <person name="Stolte C."/>
            <person name="Sykes S."/>
            <person name="White J."/>
            <person name="Yandava C."/>
            <person name="Haas B."/>
            <person name="Nusbaum C."/>
            <person name="Birren B."/>
        </authorList>
    </citation>
    <scope>NUCLEOTIDE SEQUENCE [LARGE SCALE GENOMIC DNA]</scope>
    <source>
        <strain evidence="9">ATCC 50818</strain>
    </source>
</reference>
<evidence type="ECO:0000256" key="8">
    <source>
        <dbReference type="SAM" id="MobiDB-lite"/>
    </source>
</evidence>
<comment type="similarity">
    <text evidence="2">Belongs to the methyltransferase superfamily. Trimethylguanosine synthase family.</text>
</comment>
<organism evidence="10">
    <name type="scientific">Salpingoeca rosetta (strain ATCC 50818 / BSB-021)</name>
    <dbReference type="NCBI Taxonomy" id="946362"/>
    <lineage>
        <taxon>Eukaryota</taxon>
        <taxon>Choanoflagellata</taxon>
        <taxon>Craspedida</taxon>
        <taxon>Salpingoecidae</taxon>
        <taxon>Salpingoeca</taxon>
    </lineage>
</organism>
<feature type="region of interest" description="Disordered" evidence="8">
    <location>
        <begin position="200"/>
        <end position="219"/>
    </location>
</feature>
<dbReference type="RefSeq" id="XP_004993739.1">
    <property type="nucleotide sequence ID" value="XM_004993682.1"/>
</dbReference>
<dbReference type="InterPro" id="IPR019012">
    <property type="entry name" value="RNA_cap_Gua-N2-MeTrfase"/>
</dbReference>
<evidence type="ECO:0000256" key="4">
    <source>
        <dbReference type="ARBA" id="ARBA00048740"/>
    </source>
</evidence>
<accession>F2UAP1</accession>
<dbReference type="Pfam" id="PF09445">
    <property type="entry name" value="Methyltransf_15"/>
    <property type="match status" value="1"/>
</dbReference>
<gene>
    <name evidence="9" type="ORF">PTSG_05160</name>
</gene>
<protein>
    <recommendedName>
        <fullName evidence="1">Trimethylguanosine synthase</fullName>
    </recommendedName>
    <alternativeName>
        <fullName evidence="7">Cap-specific guanine-N(2) methyltransferase</fullName>
    </alternativeName>
</protein>
<dbReference type="Gene3D" id="3.40.50.150">
    <property type="entry name" value="Vaccinia Virus protein VP39"/>
    <property type="match status" value="1"/>
</dbReference>
<dbReference type="STRING" id="946362.F2UAP1"/>
<comment type="catalytic activity">
    <reaction evidence="4">
        <text>a 5'-end (N(7)-methyl 5'-triphosphoguanosine)-ribonucleoside in snoRNA + S-adenosyl-L-methionine = a 5'-end (N(2),N(7)-dimethyl 5'-triphosphoguanosine)-ribonucleoside in snoRNA + S-adenosyl-L-homocysteine + H(+)</text>
        <dbReference type="Rhea" id="RHEA:78475"/>
        <dbReference type="Rhea" id="RHEA-COMP:19086"/>
        <dbReference type="Rhea" id="RHEA-COMP:19088"/>
        <dbReference type="ChEBI" id="CHEBI:15378"/>
        <dbReference type="ChEBI" id="CHEBI:57856"/>
        <dbReference type="ChEBI" id="CHEBI:59789"/>
        <dbReference type="ChEBI" id="CHEBI:156461"/>
        <dbReference type="ChEBI" id="CHEBI:172880"/>
    </reaction>
    <physiologicalReaction direction="left-to-right" evidence="4">
        <dbReference type="Rhea" id="RHEA:78476"/>
    </physiologicalReaction>
</comment>
<dbReference type="InParanoid" id="F2UAP1"/>
<dbReference type="GO" id="GO:0005634">
    <property type="term" value="C:nucleus"/>
    <property type="evidence" value="ECO:0007669"/>
    <property type="project" value="TreeGrafter"/>
</dbReference>
<feature type="region of interest" description="Disordered" evidence="8">
    <location>
        <begin position="41"/>
        <end position="68"/>
    </location>
</feature>
<evidence type="ECO:0000256" key="3">
    <source>
        <dbReference type="ARBA" id="ARBA00047418"/>
    </source>
</evidence>
<feature type="compositionally biased region" description="Low complexity" evidence="8">
    <location>
        <begin position="44"/>
        <end position="58"/>
    </location>
</feature>